<evidence type="ECO:0000256" key="1">
    <source>
        <dbReference type="SAM" id="Phobius"/>
    </source>
</evidence>
<feature type="transmembrane region" description="Helical" evidence="1">
    <location>
        <begin position="35"/>
        <end position="53"/>
    </location>
</feature>
<feature type="transmembrane region" description="Helical" evidence="1">
    <location>
        <begin position="107"/>
        <end position="125"/>
    </location>
</feature>
<feature type="domain" description="Transglutaminase-like" evidence="2">
    <location>
        <begin position="414"/>
        <end position="485"/>
    </location>
</feature>
<dbReference type="Pfam" id="PF13559">
    <property type="entry name" value="DUF4129"/>
    <property type="match status" value="1"/>
</dbReference>
<reference evidence="3 4" key="2">
    <citation type="submission" date="2018-12" db="EMBL/GenBank/DDBJ databases">
        <title>Simiduia agarivorans gen. nov., sp. nov., a marine, agarolytic bacterium isolated from shallow coastal water from Keelung, Taiwan.</title>
        <authorList>
            <person name="Shieh W.Y."/>
        </authorList>
    </citation>
    <scope>NUCLEOTIDE SEQUENCE [LARGE SCALE GENOMIC DNA]</scope>
    <source>
        <strain evidence="3 4">GTF-13</strain>
    </source>
</reference>
<dbReference type="Pfam" id="PF01841">
    <property type="entry name" value="Transglut_core"/>
    <property type="match status" value="1"/>
</dbReference>
<dbReference type="InterPro" id="IPR052901">
    <property type="entry name" value="Bact_TGase-like"/>
</dbReference>
<feature type="transmembrane region" description="Helical" evidence="1">
    <location>
        <begin position="12"/>
        <end position="29"/>
    </location>
</feature>
<keyword evidence="4" id="KW-1185">Reference proteome</keyword>
<dbReference type="Pfam" id="PF11992">
    <property type="entry name" value="TgpA_N"/>
    <property type="match status" value="1"/>
</dbReference>
<organism evidence="3 4">
    <name type="scientific">Aestuariirhabdus litorea</name>
    <dbReference type="NCBI Taxonomy" id="2528527"/>
    <lineage>
        <taxon>Bacteria</taxon>
        <taxon>Pseudomonadati</taxon>
        <taxon>Pseudomonadota</taxon>
        <taxon>Gammaproteobacteria</taxon>
        <taxon>Oceanospirillales</taxon>
        <taxon>Aestuariirhabdaceae</taxon>
        <taxon>Aestuariirhabdus</taxon>
    </lineage>
</organism>
<dbReference type="EMBL" id="QWEZ01000001">
    <property type="protein sequence ID" value="RRJ84913.1"/>
    <property type="molecule type" value="Genomic_DNA"/>
</dbReference>
<dbReference type="Gene3D" id="3.10.620.30">
    <property type="match status" value="1"/>
</dbReference>
<protein>
    <submittedName>
        <fullName evidence="3">DUF3488 domain-containing protein</fullName>
    </submittedName>
</protein>
<dbReference type="PANTHER" id="PTHR42736:SF1">
    <property type="entry name" value="PROTEIN-GLUTAMINE GAMMA-GLUTAMYLTRANSFERASE"/>
    <property type="match status" value="1"/>
</dbReference>
<comment type="caution">
    <text evidence="3">The sequence shown here is derived from an EMBL/GenBank/DDBJ whole genome shotgun (WGS) entry which is preliminary data.</text>
</comment>
<dbReference type="RefSeq" id="WP_125015344.1">
    <property type="nucleotide sequence ID" value="NZ_QWEZ01000001.1"/>
</dbReference>
<dbReference type="SUPFAM" id="SSF54001">
    <property type="entry name" value="Cysteine proteinases"/>
    <property type="match status" value="1"/>
</dbReference>
<feature type="transmembrane region" description="Helical" evidence="1">
    <location>
        <begin position="567"/>
        <end position="586"/>
    </location>
</feature>
<gene>
    <name evidence="3" type="ORF">D0544_07475</name>
</gene>
<accession>A0A3P3VW17</accession>
<dbReference type="Proteomes" id="UP000280792">
    <property type="component" value="Unassembled WGS sequence"/>
</dbReference>
<dbReference type="InterPro" id="IPR038765">
    <property type="entry name" value="Papain-like_cys_pep_sf"/>
</dbReference>
<dbReference type="InterPro" id="IPR021878">
    <property type="entry name" value="TgpA_N"/>
</dbReference>
<evidence type="ECO:0000313" key="3">
    <source>
        <dbReference type="EMBL" id="RRJ84913.1"/>
    </source>
</evidence>
<feature type="transmembrane region" description="Helical" evidence="1">
    <location>
        <begin position="131"/>
        <end position="149"/>
    </location>
</feature>
<dbReference type="SMART" id="SM00460">
    <property type="entry name" value="TGc"/>
    <property type="match status" value="1"/>
</dbReference>
<name>A0A3P3VW17_9GAMM</name>
<sequence>MSALSPHQIPRTALFWLLACQLLVVLPHLSRLPVWVTVLVVSCVSWRLMIFTGRWGYPARWLKAVLLLSAVAAIQWRYRSLVGLDAGGCLLIVAFVLKLLEMKSLRDAYLVIFLSCFVVVIALLYDQTLVSSLLALLSLLVIVAAAVGLNQGGLQERPLAAVRKAAVMLLQAIPLAAVLFVLVPRVPPLWSVEPPGNQARTGLSDSMAPGDIAQLTQSDELVFRATFEGRIPQQPQLYWRALNLAYFDGRRWSQLPDQRDRRRFQLNAPPSAVLSPERQALGDEVSYRIIQEPTGQPWLFALDMVSAPVRGAVLTRDSRLLSPDPIKQRYSYRLRSALSYRLDTELPDWMRTFYLQLPDSGNDQARALAQRLSREEGGEGAAFISRILQRFRQQQYFYTLRPPVLQGDTIDQFLFESRRGFCAHYAGALVFMARAAGIPARVVAGYQGGELNAEAGVVQVRQFDAHAWAELWLPESGWVRVDPTAAVAPDRIEQNLQRAVAGEGSFLEGSPLSALRYRDIPILNRLRLQLDMLEYYWHLNVLDFDQTRQQGLLRDWLGGADLGRVTVALLVAAAIALSLLGGWGWWQQRQPRLDPLSAAYLRFCQRLRERGIERAVGEGPLDFMHRIQRQSPALGAVAEQVTRLYVQACYEEGSEAVASHHAKAIRRLIRGI</sequence>
<keyword evidence="1" id="KW-1133">Transmembrane helix</keyword>
<dbReference type="InterPro" id="IPR002931">
    <property type="entry name" value="Transglutaminase-like"/>
</dbReference>
<dbReference type="AlphaFoldDB" id="A0A3P3VW17"/>
<reference evidence="3 4" key="1">
    <citation type="submission" date="2018-08" db="EMBL/GenBank/DDBJ databases">
        <authorList>
            <person name="Khan S.A."/>
        </authorList>
    </citation>
    <scope>NUCLEOTIDE SEQUENCE [LARGE SCALE GENOMIC DNA]</scope>
    <source>
        <strain evidence="3 4">GTF-13</strain>
    </source>
</reference>
<evidence type="ECO:0000259" key="2">
    <source>
        <dbReference type="SMART" id="SM00460"/>
    </source>
</evidence>
<dbReference type="PANTHER" id="PTHR42736">
    <property type="entry name" value="PROTEIN-GLUTAMINE GAMMA-GLUTAMYLTRANSFERASE"/>
    <property type="match status" value="1"/>
</dbReference>
<feature type="transmembrane region" description="Helical" evidence="1">
    <location>
        <begin position="82"/>
        <end position="100"/>
    </location>
</feature>
<dbReference type="InterPro" id="IPR025403">
    <property type="entry name" value="TgpA-like_C"/>
</dbReference>
<proteinExistence type="predicted"/>
<evidence type="ECO:0000313" key="4">
    <source>
        <dbReference type="Proteomes" id="UP000280792"/>
    </source>
</evidence>
<keyword evidence="1" id="KW-0472">Membrane</keyword>
<keyword evidence="1" id="KW-0812">Transmembrane</keyword>